<dbReference type="PANTHER" id="PTHR34095">
    <property type="entry name" value="39S RIBOSOMAL PROTEIN L55, MITOCHONDRIAL"/>
    <property type="match status" value="1"/>
</dbReference>
<dbReference type="Proteomes" id="UP000327044">
    <property type="component" value="Unassembled WGS sequence"/>
</dbReference>
<evidence type="ECO:0000313" key="2">
    <source>
        <dbReference type="EMBL" id="KAB0802392.1"/>
    </source>
</evidence>
<dbReference type="FunCoup" id="A0A1Y1NDE0">
    <property type="interactions" value="915"/>
</dbReference>
<reference evidence="2" key="3">
    <citation type="submission" date="2019-08" db="EMBL/GenBank/DDBJ databases">
        <authorList>
            <consortium name="Photinus pyralis genome working group"/>
            <person name="Fallon T.R."/>
            <person name="Sander Lower S.E."/>
            <person name="Weng J.-K."/>
        </authorList>
    </citation>
    <scope>NUCLEOTIDE SEQUENCE</scope>
    <source>
        <strain evidence="2">1611_PpyrPB1</strain>
        <tissue evidence="2">Whole body</tissue>
    </source>
</reference>
<proteinExistence type="predicted"/>
<organism evidence="1">
    <name type="scientific">Photinus pyralis</name>
    <name type="common">Common eastern firefly</name>
    <name type="synonym">Lampyris pyralis</name>
    <dbReference type="NCBI Taxonomy" id="7054"/>
    <lineage>
        <taxon>Eukaryota</taxon>
        <taxon>Metazoa</taxon>
        <taxon>Ecdysozoa</taxon>
        <taxon>Arthropoda</taxon>
        <taxon>Hexapoda</taxon>
        <taxon>Insecta</taxon>
        <taxon>Pterygota</taxon>
        <taxon>Neoptera</taxon>
        <taxon>Endopterygota</taxon>
        <taxon>Coleoptera</taxon>
        <taxon>Polyphaga</taxon>
        <taxon>Elateriformia</taxon>
        <taxon>Elateroidea</taxon>
        <taxon>Lampyridae</taxon>
        <taxon>Lampyrinae</taxon>
        <taxon>Photinus</taxon>
    </lineage>
</organism>
<accession>A0A1Y1NDE0</accession>
<dbReference type="OrthoDB" id="9986315at2759"/>
<name>A0A1Y1NDE0_PHOPY</name>
<dbReference type="EMBL" id="VVIM01000002">
    <property type="protein sequence ID" value="KAB0802392.1"/>
    <property type="molecule type" value="Genomic_DNA"/>
</dbReference>
<evidence type="ECO:0000313" key="3">
    <source>
        <dbReference type="Proteomes" id="UP000327044"/>
    </source>
</evidence>
<gene>
    <name evidence="2" type="ORF">PPYR_04578</name>
</gene>
<evidence type="ECO:0008006" key="4">
    <source>
        <dbReference type="Google" id="ProtNLM"/>
    </source>
</evidence>
<sequence length="102" mass="12005">MLARSVGQLRFISANSASITRPHRKVYARMYPTVLVQPDGASVTIRYHQPRQIIQLPVNIWTLSETERKQRLEQRKPKQKVKYVEDIEDGFDSNKYLSYLKK</sequence>
<protein>
    <recommendedName>
        <fullName evidence="4">39S ribosomal protein L55, mitochondrial</fullName>
    </recommendedName>
</protein>
<reference evidence="2 3" key="2">
    <citation type="journal article" date="2018" name="Elife">
        <title>Firefly genomes illuminate parallel origins of bioluminescence in beetles.</title>
        <authorList>
            <person name="Fallon T.R."/>
            <person name="Lower S.E."/>
            <person name="Chang C.H."/>
            <person name="Bessho-Uehara M."/>
            <person name="Martin G.J."/>
            <person name="Bewick A.J."/>
            <person name="Behringer M."/>
            <person name="Debat H.J."/>
            <person name="Wong I."/>
            <person name="Day J.C."/>
            <person name="Suvorov A."/>
            <person name="Silva C.J."/>
            <person name="Stanger-Hall K.F."/>
            <person name="Hall D.W."/>
            <person name="Schmitz R.J."/>
            <person name="Nelson D.R."/>
            <person name="Lewis S.M."/>
            <person name="Shigenobu S."/>
            <person name="Bybee S.M."/>
            <person name="Larracuente A.M."/>
            <person name="Oba Y."/>
            <person name="Weng J.K."/>
        </authorList>
    </citation>
    <scope>NUCLEOTIDE SEQUENCE [LARGE SCALE GENOMIC DNA]</scope>
    <source>
        <strain evidence="2">1611_PpyrPB1</strain>
        <tissue evidence="2">Whole body</tissue>
    </source>
</reference>
<dbReference type="PANTHER" id="PTHR34095:SF1">
    <property type="entry name" value="LARGE RIBOSOMAL SUBUNIT PROTEIN ML55"/>
    <property type="match status" value="1"/>
</dbReference>
<dbReference type="Pfam" id="PF09776">
    <property type="entry name" value="Mitoc_L55"/>
    <property type="match status" value="1"/>
</dbReference>
<dbReference type="InterPro" id="IPR044884">
    <property type="entry name" value="Ribosomal_mL55_sf"/>
</dbReference>
<reference evidence="1" key="1">
    <citation type="journal article" date="2016" name="Sci. Rep.">
        <title>Molecular characterization of firefly nuptial gifts: a multi-omics approach sheds light on postcopulatory sexual selection.</title>
        <authorList>
            <person name="Al-Wathiqui N."/>
            <person name="Fallon T.R."/>
            <person name="South A."/>
            <person name="Weng J.K."/>
            <person name="Lewis S.M."/>
        </authorList>
    </citation>
    <scope>NUCLEOTIDE SEQUENCE</scope>
</reference>
<dbReference type="EMBL" id="GEZM01005736">
    <property type="protein sequence ID" value="JAV95957.1"/>
    <property type="molecule type" value="Transcribed_RNA"/>
</dbReference>
<dbReference type="EMBL" id="GEZM01005737">
    <property type="protein sequence ID" value="JAV95954.1"/>
    <property type="molecule type" value="Transcribed_RNA"/>
</dbReference>
<keyword evidence="3" id="KW-1185">Reference proteome</keyword>
<evidence type="ECO:0000313" key="1">
    <source>
        <dbReference type="EMBL" id="JAV95954.1"/>
    </source>
</evidence>
<dbReference type="GO" id="GO:0005762">
    <property type="term" value="C:mitochondrial large ribosomal subunit"/>
    <property type="evidence" value="ECO:0007669"/>
    <property type="project" value="InterPro"/>
</dbReference>
<dbReference type="GO" id="GO:0006412">
    <property type="term" value="P:translation"/>
    <property type="evidence" value="ECO:0007669"/>
    <property type="project" value="TreeGrafter"/>
</dbReference>
<dbReference type="AlphaFoldDB" id="A0A1Y1NDE0"/>
<dbReference type="GO" id="GO:0003735">
    <property type="term" value="F:structural constituent of ribosome"/>
    <property type="evidence" value="ECO:0007669"/>
    <property type="project" value="InterPro"/>
</dbReference>
<dbReference type="InterPro" id="IPR018615">
    <property type="entry name" value="Ribosomal_mL55"/>
</dbReference>
<dbReference type="InParanoid" id="A0A1Y1NDE0"/>
<dbReference type="Gene3D" id="6.20.130.20">
    <property type="entry name" value="Mitochondrial ribosomal protein L55"/>
    <property type="match status" value="1"/>
</dbReference>